<dbReference type="GO" id="GO:0016779">
    <property type="term" value="F:nucleotidyltransferase activity"/>
    <property type="evidence" value="ECO:0007669"/>
    <property type="project" value="UniProtKB-KW"/>
</dbReference>
<dbReference type="InParanoid" id="A0A3Q1ISN9"/>
<evidence type="ECO:0000256" key="5">
    <source>
        <dbReference type="ARBA" id="ARBA00023027"/>
    </source>
</evidence>
<dbReference type="Proteomes" id="UP000265040">
    <property type="component" value="Chromosome 6"/>
</dbReference>
<keyword evidence="8" id="KW-1185">Reference proteome</keyword>
<protein>
    <recommendedName>
        <fullName evidence="9">PARP catalytic domain-containing protein</fullName>
    </recommendedName>
</protein>
<evidence type="ECO:0000256" key="2">
    <source>
        <dbReference type="ARBA" id="ARBA00022679"/>
    </source>
</evidence>
<keyword evidence="5" id="KW-0520">NAD</keyword>
<evidence type="ECO:0000256" key="6">
    <source>
        <dbReference type="ARBA" id="ARBA00024347"/>
    </source>
</evidence>
<dbReference type="InterPro" id="IPR051838">
    <property type="entry name" value="ARTD_PARP"/>
</dbReference>
<reference evidence="7" key="1">
    <citation type="submission" date="2021-04" db="EMBL/GenBank/DDBJ databases">
        <authorList>
            <consortium name="Wellcome Sanger Institute Data Sharing"/>
        </authorList>
    </citation>
    <scope>NUCLEOTIDE SEQUENCE [LARGE SCALE GENOMIC DNA]</scope>
</reference>
<reference evidence="7" key="2">
    <citation type="submission" date="2025-08" db="UniProtKB">
        <authorList>
            <consortium name="Ensembl"/>
        </authorList>
    </citation>
    <scope>IDENTIFICATION</scope>
</reference>
<reference evidence="7" key="3">
    <citation type="submission" date="2025-09" db="UniProtKB">
        <authorList>
            <consortium name="Ensembl"/>
        </authorList>
    </citation>
    <scope>IDENTIFICATION</scope>
</reference>
<keyword evidence="1" id="KW-0328">Glycosyltransferase</keyword>
<keyword evidence="4" id="KW-0013">ADP-ribosylation</keyword>
<evidence type="ECO:0000256" key="4">
    <source>
        <dbReference type="ARBA" id="ARBA00022765"/>
    </source>
</evidence>
<name>A0A3Q1ISN9_ANATE</name>
<organism evidence="7 8">
    <name type="scientific">Anabas testudineus</name>
    <name type="common">Climbing perch</name>
    <name type="synonym">Anthias testudineus</name>
    <dbReference type="NCBI Taxonomy" id="64144"/>
    <lineage>
        <taxon>Eukaryota</taxon>
        <taxon>Metazoa</taxon>
        <taxon>Chordata</taxon>
        <taxon>Craniata</taxon>
        <taxon>Vertebrata</taxon>
        <taxon>Euteleostomi</taxon>
        <taxon>Actinopterygii</taxon>
        <taxon>Neopterygii</taxon>
        <taxon>Teleostei</taxon>
        <taxon>Neoteleostei</taxon>
        <taxon>Acanthomorphata</taxon>
        <taxon>Anabantaria</taxon>
        <taxon>Anabantiformes</taxon>
        <taxon>Anabantoidei</taxon>
        <taxon>Anabantidae</taxon>
        <taxon>Anabas</taxon>
    </lineage>
</organism>
<dbReference type="GO" id="GO:0016757">
    <property type="term" value="F:glycosyltransferase activity"/>
    <property type="evidence" value="ECO:0007669"/>
    <property type="project" value="UniProtKB-KW"/>
</dbReference>
<comment type="similarity">
    <text evidence="6">Belongs to the ARTD/PARP family.</text>
</comment>
<dbReference type="AlphaFoldDB" id="A0A3Q1ISN9"/>
<sequence>MGKGQHKIPTKEELLNKYNGINKFKQDEPGQARFLQSRNLNCIALCEVITSKDLQKHGSIWVCPIPDNVCTRFLFVYENGQVGDVHINTQDARIHREILQVIASKTC</sequence>
<evidence type="ECO:0000256" key="3">
    <source>
        <dbReference type="ARBA" id="ARBA00022695"/>
    </source>
</evidence>
<evidence type="ECO:0000313" key="7">
    <source>
        <dbReference type="Ensembl" id="ENSATEP00000022279.1"/>
    </source>
</evidence>
<dbReference type="Ensembl" id="ENSATET00000022647.2">
    <property type="protein sequence ID" value="ENSATEP00000022279.1"/>
    <property type="gene ID" value="ENSATEG00000015434.2"/>
</dbReference>
<dbReference type="OMA" id="QHKIPTK"/>
<evidence type="ECO:0008006" key="9">
    <source>
        <dbReference type="Google" id="ProtNLM"/>
    </source>
</evidence>
<dbReference type="PANTHER" id="PTHR21328">
    <property type="entry name" value="POLY ADP-RIBOSE POLYMERASE FAMILY, MEMBER PARP"/>
    <property type="match status" value="1"/>
</dbReference>
<dbReference type="STRING" id="64144.ENSATEP00000022279"/>
<evidence type="ECO:0000313" key="8">
    <source>
        <dbReference type="Proteomes" id="UP000265040"/>
    </source>
</evidence>
<evidence type="ECO:0000256" key="1">
    <source>
        <dbReference type="ARBA" id="ARBA00022676"/>
    </source>
</evidence>
<keyword evidence="3" id="KW-0548">Nucleotidyltransferase</keyword>
<keyword evidence="2" id="KW-0808">Transferase</keyword>
<dbReference type="OrthoDB" id="109543at2759"/>
<proteinExistence type="inferred from homology"/>
<accession>A0A3Q1ISN9</accession>
<dbReference type="GeneTree" id="ENSGT00950000183129"/>